<name>D5MM88_METO1</name>
<feature type="domain" description="Polymerase beta nucleotidyltransferase" evidence="1">
    <location>
        <begin position="21"/>
        <end position="108"/>
    </location>
</feature>
<dbReference type="PANTHER" id="PTHR43852">
    <property type="entry name" value="NUCLEOTIDYLTRANSFERASE"/>
    <property type="match status" value="1"/>
</dbReference>
<organism evidence="2 3">
    <name type="scientific">Methylomirabilis oxygeniifera</name>
    <dbReference type="NCBI Taxonomy" id="671143"/>
    <lineage>
        <taxon>Bacteria</taxon>
        <taxon>Candidatus Methylomirabilota</taxon>
        <taxon>Candidatus Methylomirabilia</taxon>
        <taxon>Candidatus Methylomirabilales</taxon>
        <taxon>Candidatus Methylomirabilaceae</taxon>
        <taxon>Candidatus Methylomirabilis</taxon>
    </lineage>
</organism>
<sequence length="140" mass="15715">MIHKALLPQDVEERLRSLGPALQQCSGVLFAYLFGGATVLPLKPLSDVDVAVYLDESVDPVEGRLEAVGVVAAHLGTDEVDLVVLNTAQTALTGRILQTRRVIVDRDPFRRHRFESLALREFFDFRLFEHRLLTRRYGSG</sequence>
<dbReference type="InterPro" id="IPR052930">
    <property type="entry name" value="TA_antitoxin_MntA"/>
</dbReference>
<dbReference type="EMBL" id="FP565575">
    <property type="protein sequence ID" value="CBE67974.1"/>
    <property type="molecule type" value="Genomic_DNA"/>
</dbReference>
<protein>
    <submittedName>
        <fullName evidence="2">DNA polymerase, beta domain protein region</fullName>
    </submittedName>
</protein>
<dbReference type="InterPro" id="IPR043519">
    <property type="entry name" value="NT_sf"/>
</dbReference>
<proteinExistence type="predicted"/>
<accession>D5MM88</accession>
<dbReference type="Proteomes" id="UP000006898">
    <property type="component" value="Chromosome"/>
</dbReference>
<evidence type="ECO:0000313" key="2">
    <source>
        <dbReference type="EMBL" id="CBE67974.1"/>
    </source>
</evidence>
<dbReference type="NCBIfam" id="NF047752">
    <property type="entry name" value="MntA_antitoxin"/>
    <property type="match status" value="1"/>
</dbReference>
<dbReference type="InterPro" id="IPR041633">
    <property type="entry name" value="Polbeta"/>
</dbReference>
<dbReference type="Gene3D" id="3.30.460.10">
    <property type="entry name" value="Beta Polymerase, domain 2"/>
    <property type="match status" value="1"/>
</dbReference>
<reference evidence="2 3" key="1">
    <citation type="journal article" date="2010" name="Nature">
        <title>Nitrite-driven anaerobic methane oxidation by oxygenic bacteria.</title>
        <authorList>
            <person name="Ettwig K.F."/>
            <person name="Butler M.K."/>
            <person name="Le Paslier D."/>
            <person name="Pelletier E."/>
            <person name="Mangenot S."/>
            <person name="Kuypers M.M.M."/>
            <person name="Schreiber F."/>
            <person name="Dutilh B.E."/>
            <person name="Zedelius J."/>
            <person name="de Beer D."/>
            <person name="Gloerich J."/>
            <person name="Wessels H.J.C.T."/>
            <person name="van Allen T."/>
            <person name="Luesken F."/>
            <person name="Wu M."/>
            <person name="van de Pas-Schoonen K.T."/>
            <person name="Op den Camp H.J.M."/>
            <person name="Janssen-Megens E.M."/>
            <person name="Francoijs K-J."/>
            <person name="Stunnenberg H."/>
            <person name="Weissenbach J."/>
            <person name="Jetten M.S.M."/>
            <person name="Strous M."/>
        </authorList>
    </citation>
    <scope>NUCLEOTIDE SEQUENCE [LARGE SCALE GENOMIC DNA]</scope>
</reference>
<dbReference type="SUPFAM" id="SSF81301">
    <property type="entry name" value="Nucleotidyltransferase"/>
    <property type="match status" value="1"/>
</dbReference>
<evidence type="ECO:0000259" key="1">
    <source>
        <dbReference type="Pfam" id="PF18765"/>
    </source>
</evidence>
<dbReference type="STRING" id="671143.DAMO_0913"/>
<dbReference type="KEGG" id="mox:DAMO_0913"/>
<evidence type="ECO:0000313" key="3">
    <source>
        <dbReference type="Proteomes" id="UP000006898"/>
    </source>
</evidence>
<dbReference type="Pfam" id="PF18765">
    <property type="entry name" value="Polbeta"/>
    <property type="match status" value="1"/>
</dbReference>
<dbReference type="AlphaFoldDB" id="D5MM88"/>
<dbReference type="HOGENOM" id="CLU_130257_1_1_0"/>
<dbReference type="CDD" id="cd05403">
    <property type="entry name" value="NT_KNTase_like"/>
    <property type="match status" value="1"/>
</dbReference>
<gene>
    <name evidence="2" type="ORF">DAMO_0913</name>
</gene>
<dbReference type="PANTHER" id="PTHR43852:SF3">
    <property type="entry name" value="NUCLEOTIDYLTRANSFERASE"/>
    <property type="match status" value="1"/>
</dbReference>
<dbReference type="eggNOG" id="COG1708">
    <property type="taxonomic scope" value="Bacteria"/>
</dbReference>